<proteinExistence type="predicted"/>
<dbReference type="Proteomes" id="UP000799324">
    <property type="component" value="Unassembled WGS sequence"/>
</dbReference>
<dbReference type="EMBL" id="MU004475">
    <property type="protein sequence ID" value="KAF2649896.1"/>
    <property type="molecule type" value="Genomic_DNA"/>
</dbReference>
<keyword evidence="2" id="KW-1185">Reference proteome</keyword>
<evidence type="ECO:0000313" key="1">
    <source>
        <dbReference type="EMBL" id="KAF2649896.1"/>
    </source>
</evidence>
<reference evidence="1" key="1">
    <citation type="journal article" date="2020" name="Stud. Mycol.">
        <title>101 Dothideomycetes genomes: a test case for predicting lifestyles and emergence of pathogens.</title>
        <authorList>
            <person name="Haridas S."/>
            <person name="Albert R."/>
            <person name="Binder M."/>
            <person name="Bloem J."/>
            <person name="Labutti K."/>
            <person name="Salamov A."/>
            <person name="Andreopoulos B."/>
            <person name="Baker S."/>
            <person name="Barry K."/>
            <person name="Bills G."/>
            <person name="Bluhm B."/>
            <person name="Cannon C."/>
            <person name="Castanera R."/>
            <person name="Culley D."/>
            <person name="Daum C."/>
            <person name="Ezra D."/>
            <person name="Gonzalez J."/>
            <person name="Henrissat B."/>
            <person name="Kuo A."/>
            <person name="Liang C."/>
            <person name="Lipzen A."/>
            <person name="Lutzoni F."/>
            <person name="Magnuson J."/>
            <person name="Mondo S."/>
            <person name="Nolan M."/>
            <person name="Ohm R."/>
            <person name="Pangilinan J."/>
            <person name="Park H.-J."/>
            <person name="Ramirez L."/>
            <person name="Alfaro M."/>
            <person name="Sun H."/>
            <person name="Tritt A."/>
            <person name="Yoshinaga Y."/>
            <person name="Zwiers L.-H."/>
            <person name="Turgeon B."/>
            <person name="Goodwin S."/>
            <person name="Spatafora J."/>
            <person name="Crous P."/>
            <person name="Grigoriev I."/>
        </authorList>
    </citation>
    <scope>NUCLEOTIDE SEQUENCE</scope>
    <source>
        <strain evidence="1">CBS 122681</strain>
    </source>
</reference>
<evidence type="ECO:0000313" key="2">
    <source>
        <dbReference type="Proteomes" id="UP000799324"/>
    </source>
</evidence>
<accession>A0A6A6SPW7</accession>
<protein>
    <submittedName>
        <fullName evidence="1">Uncharacterized protein</fullName>
    </submittedName>
</protein>
<gene>
    <name evidence="1" type="ORF">K491DRAFT_160164</name>
</gene>
<dbReference type="AlphaFoldDB" id="A0A6A6SPW7"/>
<organism evidence="1 2">
    <name type="scientific">Lophiostoma macrostomum CBS 122681</name>
    <dbReference type="NCBI Taxonomy" id="1314788"/>
    <lineage>
        <taxon>Eukaryota</taxon>
        <taxon>Fungi</taxon>
        <taxon>Dikarya</taxon>
        <taxon>Ascomycota</taxon>
        <taxon>Pezizomycotina</taxon>
        <taxon>Dothideomycetes</taxon>
        <taxon>Pleosporomycetidae</taxon>
        <taxon>Pleosporales</taxon>
        <taxon>Lophiostomataceae</taxon>
        <taxon>Lophiostoma</taxon>
    </lineage>
</organism>
<sequence>MNSAGQHPRTIDPISYDNSRLFWRHDILRHIHLHICTAFHSCVTLDSFTYPYHIIAIIVEYGYSYFFIRLQCQTFLMGVLRLPRACQEKMLPTTSPGGLQPHCCDIL</sequence>
<name>A0A6A6SPW7_9PLEO</name>